<evidence type="ECO:0000313" key="2">
    <source>
        <dbReference type="EMBL" id="SFZ93621.1"/>
    </source>
</evidence>
<dbReference type="STRING" id="369401.SAMN05428642_103238"/>
<evidence type="ECO:0000256" key="1">
    <source>
        <dbReference type="SAM" id="SignalP"/>
    </source>
</evidence>
<feature type="chain" id="PRO_5013018453" description="Lipocalin-like domain-containing protein" evidence="1">
    <location>
        <begin position="22"/>
        <end position="172"/>
    </location>
</feature>
<evidence type="ECO:0000313" key="3">
    <source>
        <dbReference type="Proteomes" id="UP000182544"/>
    </source>
</evidence>
<dbReference type="AlphaFoldDB" id="A0A1K2IMC8"/>
<feature type="signal peptide" evidence="1">
    <location>
        <begin position="1"/>
        <end position="21"/>
    </location>
</feature>
<proteinExistence type="predicted"/>
<organism evidence="2 3">
    <name type="scientific">Flaviramulus basaltis</name>
    <dbReference type="NCBI Taxonomy" id="369401"/>
    <lineage>
        <taxon>Bacteria</taxon>
        <taxon>Pseudomonadati</taxon>
        <taxon>Bacteroidota</taxon>
        <taxon>Flavobacteriia</taxon>
        <taxon>Flavobacteriales</taxon>
        <taxon>Flavobacteriaceae</taxon>
        <taxon>Flaviramulus</taxon>
    </lineage>
</organism>
<dbReference type="Proteomes" id="UP000182544">
    <property type="component" value="Unassembled WGS sequence"/>
</dbReference>
<keyword evidence="1" id="KW-0732">Signal</keyword>
<gene>
    <name evidence="2" type="ORF">SAMN05428642_103238</name>
</gene>
<name>A0A1K2IMC8_9FLAO</name>
<keyword evidence="3" id="KW-1185">Reference proteome</keyword>
<dbReference type="EMBL" id="FPKV01000003">
    <property type="protein sequence ID" value="SFZ93621.1"/>
    <property type="molecule type" value="Genomic_DNA"/>
</dbReference>
<dbReference type="Pfam" id="PF16395">
    <property type="entry name" value="DUF5004"/>
    <property type="match status" value="1"/>
</dbReference>
<dbReference type="InterPro" id="IPR032168">
    <property type="entry name" value="DUF5004"/>
</dbReference>
<accession>A0A1K2IMC8</accession>
<dbReference type="RefSeq" id="WP_072402865.1">
    <property type="nucleotide sequence ID" value="NZ_FPKV01000003.1"/>
</dbReference>
<reference evidence="2 3" key="1">
    <citation type="submission" date="2016-10" db="EMBL/GenBank/DDBJ databases">
        <authorList>
            <person name="de Groot N.N."/>
        </authorList>
    </citation>
    <scope>NUCLEOTIDE SEQUENCE [LARGE SCALE GENOMIC DNA]</scope>
    <source>
        <strain evidence="2 3">DSM 18180</strain>
    </source>
</reference>
<protein>
    <recommendedName>
        <fullName evidence="4">Lipocalin-like domain-containing protein</fullName>
    </recommendedName>
</protein>
<evidence type="ECO:0008006" key="4">
    <source>
        <dbReference type="Google" id="ProtNLM"/>
    </source>
</evidence>
<sequence length="172" mass="19065">MKSIKILVLVFFGLLALSCNNSDDGSYVEPITIYEKMQGNWNLMNLRMVDQFAKANAIEPSEQNLSALFNFDVFQITFNVDAAMHPTNYEVSGNVPPIFQLSGYWELNSSFQPTSPGTIQINLYSDAQKANKTDTLLLTSVPGSNAEMEVQLIRSSGGTPFISYVFSLNSNN</sequence>
<dbReference type="OrthoDB" id="1342164at2"/>
<dbReference type="PROSITE" id="PS51257">
    <property type="entry name" value="PROKAR_LIPOPROTEIN"/>
    <property type="match status" value="1"/>
</dbReference>